<dbReference type="Gene3D" id="3.40.50.720">
    <property type="entry name" value="NAD(P)-binding Rossmann-like Domain"/>
    <property type="match status" value="1"/>
</dbReference>
<dbReference type="AlphaFoldDB" id="A0A1C1CCS4"/>
<comment type="caution">
    <text evidence="1">The sequence shown here is derived from an EMBL/GenBank/DDBJ whole genome shotgun (WGS) entry which is preliminary data.</text>
</comment>
<dbReference type="OrthoDB" id="5371740at2759"/>
<dbReference type="Proteomes" id="UP000094526">
    <property type="component" value="Unassembled WGS sequence"/>
</dbReference>
<dbReference type="VEuPathDB" id="FungiDB:CLCR_01357"/>
<gene>
    <name evidence="1" type="ORF">CLCR_01357</name>
</gene>
<dbReference type="VEuPathDB" id="FungiDB:G647_09244"/>
<reference evidence="2" key="1">
    <citation type="submission" date="2015-07" db="EMBL/GenBank/DDBJ databases">
        <authorList>
            <person name="Teixeira M.M."/>
            <person name="Souza R.C."/>
            <person name="Almeida L.G."/>
            <person name="Vicente V.A."/>
            <person name="de Hoog S."/>
            <person name="Bocca A.L."/>
            <person name="de Almeida S.R."/>
            <person name="Vasconcelos A.T."/>
            <person name="Felipe M.S."/>
        </authorList>
    </citation>
    <scope>NUCLEOTIDE SEQUENCE [LARGE SCALE GENOMIC DNA]</scope>
    <source>
        <strain evidence="2">KSF</strain>
    </source>
</reference>
<proteinExistence type="predicted"/>
<evidence type="ECO:0000313" key="1">
    <source>
        <dbReference type="EMBL" id="OCT46278.1"/>
    </source>
</evidence>
<organism evidence="1 2">
    <name type="scientific">Cladophialophora carrionii</name>
    <dbReference type="NCBI Taxonomy" id="86049"/>
    <lineage>
        <taxon>Eukaryota</taxon>
        <taxon>Fungi</taxon>
        <taxon>Dikarya</taxon>
        <taxon>Ascomycota</taxon>
        <taxon>Pezizomycotina</taxon>
        <taxon>Eurotiomycetes</taxon>
        <taxon>Chaetothyriomycetidae</taxon>
        <taxon>Chaetothyriales</taxon>
        <taxon>Herpotrichiellaceae</taxon>
        <taxon>Cladophialophora</taxon>
    </lineage>
</organism>
<dbReference type="STRING" id="86049.A0A1C1CCS4"/>
<accession>A0A1C1CCS4</accession>
<keyword evidence="2" id="KW-1185">Reference proteome</keyword>
<dbReference type="InterPro" id="IPR036291">
    <property type="entry name" value="NAD(P)-bd_dom_sf"/>
</dbReference>
<dbReference type="SUPFAM" id="SSF51735">
    <property type="entry name" value="NAD(P)-binding Rossmann-fold domains"/>
    <property type="match status" value="1"/>
</dbReference>
<name>A0A1C1CCS4_9EURO</name>
<dbReference type="EMBL" id="LGRB01000016">
    <property type="protein sequence ID" value="OCT46278.1"/>
    <property type="molecule type" value="Genomic_DNA"/>
</dbReference>
<evidence type="ECO:0000313" key="2">
    <source>
        <dbReference type="Proteomes" id="UP000094526"/>
    </source>
</evidence>
<protein>
    <submittedName>
        <fullName evidence="1">Uncharacterized protein</fullName>
    </submittedName>
</protein>
<sequence length="97" mass="10677">MRSTSQRQELKDKNITISMVAPWLTHTGLTANLPPEVLNAFSTESSQPVDVARGIAYLATAEKAEDVNGRCLWIRGKRCIEVESAYGQWLGNLIAST</sequence>